<evidence type="ECO:0000256" key="2">
    <source>
        <dbReference type="ARBA" id="ARBA00012438"/>
    </source>
</evidence>
<gene>
    <name evidence="8" type="ORF">LCGC14_2485490</name>
</gene>
<keyword evidence="5" id="KW-0472">Membrane</keyword>
<dbReference type="SUPFAM" id="SSF55785">
    <property type="entry name" value="PYP-like sensor domain (PAS domain)"/>
    <property type="match status" value="1"/>
</dbReference>
<dbReference type="InterPro" id="IPR035965">
    <property type="entry name" value="PAS-like_dom_sf"/>
</dbReference>
<feature type="non-terminal residue" evidence="8">
    <location>
        <position position="266"/>
    </location>
</feature>
<evidence type="ECO:0000256" key="1">
    <source>
        <dbReference type="ARBA" id="ARBA00000085"/>
    </source>
</evidence>
<protein>
    <recommendedName>
        <fullName evidence="2">histidine kinase</fullName>
        <ecNumber evidence="2">2.7.13.3</ecNumber>
    </recommendedName>
</protein>
<dbReference type="InterPro" id="IPR003661">
    <property type="entry name" value="HisK_dim/P_dom"/>
</dbReference>
<dbReference type="PROSITE" id="PS50113">
    <property type="entry name" value="PAC"/>
    <property type="match status" value="1"/>
</dbReference>
<feature type="domain" description="PAC" evidence="7">
    <location>
        <begin position="184"/>
        <end position="237"/>
    </location>
</feature>
<dbReference type="PANTHER" id="PTHR43047">
    <property type="entry name" value="TWO-COMPONENT HISTIDINE PROTEIN KINASE"/>
    <property type="match status" value="1"/>
</dbReference>
<feature type="transmembrane region" description="Helical" evidence="5">
    <location>
        <begin position="6"/>
        <end position="29"/>
    </location>
</feature>
<dbReference type="SUPFAM" id="SSF47384">
    <property type="entry name" value="Homodimeric domain of signal transducing histidine kinase"/>
    <property type="match status" value="1"/>
</dbReference>
<evidence type="ECO:0000256" key="4">
    <source>
        <dbReference type="ARBA" id="ARBA00022777"/>
    </source>
</evidence>
<evidence type="ECO:0000259" key="6">
    <source>
        <dbReference type="PROSITE" id="PS50112"/>
    </source>
</evidence>
<proteinExistence type="predicted"/>
<keyword evidence="5" id="KW-0812">Transmembrane</keyword>
<dbReference type="CDD" id="cd00082">
    <property type="entry name" value="HisKA"/>
    <property type="match status" value="1"/>
</dbReference>
<dbReference type="GO" id="GO:0005886">
    <property type="term" value="C:plasma membrane"/>
    <property type="evidence" value="ECO:0007669"/>
    <property type="project" value="TreeGrafter"/>
</dbReference>
<evidence type="ECO:0000259" key="7">
    <source>
        <dbReference type="PROSITE" id="PS50113"/>
    </source>
</evidence>
<dbReference type="Gene3D" id="3.30.450.20">
    <property type="entry name" value="PAS domain"/>
    <property type="match status" value="1"/>
</dbReference>
<feature type="transmembrane region" description="Helical" evidence="5">
    <location>
        <begin position="67"/>
        <end position="85"/>
    </location>
</feature>
<organism evidence="8">
    <name type="scientific">marine sediment metagenome</name>
    <dbReference type="NCBI Taxonomy" id="412755"/>
    <lineage>
        <taxon>unclassified sequences</taxon>
        <taxon>metagenomes</taxon>
        <taxon>ecological metagenomes</taxon>
    </lineage>
</organism>
<reference evidence="8" key="1">
    <citation type="journal article" date="2015" name="Nature">
        <title>Complex archaea that bridge the gap between prokaryotes and eukaryotes.</title>
        <authorList>
            <person name="Spang A."/>
            <person name="Saw J.H."/>
            <person name="Jorgensen S.L."/>
            <person name="Zaremba-Niedzwiedzka K."/>
            <person name="Martijn J."/>
            <person name="Lind A.E."/>
            <person name="van Eijk R."/>
            <person name="Schleper C."/>
            <person name="Guy L."/>
            <person name="Ettema T.J."/>
        </authorList>
    </citation>
    <scope>NUCLEOTIDE SEQUENCE</scope>
</reference>
<dbReference type="Pfam" id="PF08448">
    <property type="entry name" value="PAS_4"/>
    <property type="match status" value="1"/>
</dbReference>
<dbReference type="AlphaFoldDB" id="A0A0F9B727"/>
<dbReference type="EMBL" id="LAZR01039256">
    <property type="protein sequence ID" value="KKL17445.1"/>
    <property type="molecule type" value="Genomic_DNA"/>
</dbReference>
<dbReference type="InterPro" id="IPR000700">
    <property type="entry name" value="PAS-assoc_C"/>
</dbReference>
<dbReference type="GO" id="GO:0000155">
    <property type="term" value="F:phosphorelay sensor kinase activity"/>
    <property type="evidence" value="ECO:0007669"/>
    <property type="project" value="InterPro"/>
</dbReference>
<keyword evidence="5" id="KW-1133">Transmembrane helix</keyword>
<dbReference type="InterPro" id="IPR000014">
    <property type="entry name" value="PAS"/>
</dbReference>
<dbReference type="InterPro" id="IPR013656">
    <property type="entry name" value="PAS_4"/>
</dbReference>
<accession>A0A0F9B727</accession>
<evidence type="ECO:0000256" key="5">
    <source>
        <dbReference type="SAM" id="Phobius"/>
    </source>
</evidence>
<dbReference type="Gene3D" id="1.10.287.130">
    <property type="match status" value="1"/>
</dbReference>
<dbReference type="Pfam" id="PF00512">
    <property type="entry name" value="HisKA"/>
    <property type="match status" value="1"/>
</dbReference>
<comment type="caution">
    <text evidence="8">The sequence shown here is derived from an EMBL/GenBank/DDBJ whole genome shotgun (WGS) entry which is preliminary data.</text>
</comment>
<dbReference type="GO" id="GO:0009927">
    <property type="term" value="F:histidine phosphotransfer kinase activity"/>
    <property type="evidence" value="ECO:0007669"/>
    <property type="project" value="TreeGrafter"/>
</dbReference>
<sequence>MVALLIQSAGGAASGYVPLVMVPIFWLALYGTRSELAAAITAAASMFVAPLVFLGNRALPETDLREALLWMAVAMVVGFTAQRLVRTIREKAAESARREEARRESEERLNTVVETMSDGLIVAGPKGELVIHNRAAGRILGTGARAVGSSGGQTGLDIYQSDGVTPVPEEEQPLARAIEGETVQDVEMFVRNQRVPDGAWISVSAAPLKGAEGASGGGVAVFRDITERKRAEQEADRLKDEFFALVSHELRTPLTSIVGYLELLED</sequence>
<comment type="catalytic activity">
    <reaction evidence="1">
        <text>ATP + protein L-histidine = ADP + protein N-phospho-L-histidine.</text>
        <dbReference type="EC" id="2.7.13.3"/>
    </reaction>
</comment>
<dbReference type="PROSITE" id="PS50112">
    <property type="entry name" value="PAS"/>
    <property type="match status" value="1"/>
</dbReference>
<evidence type="ECO:0000256" key="3">
    <source>
        <dbReference type="ARBA" id="ARBA00022679"/>
    </source>
</evidence>
<dbReference type="EC" id="2.7.13.3" evidence="2"/>
<dbReference type="PANTHER" id="PTHR43047:SF72">
    <property type="entry name" value="OSMOSENSING HISTIDINE PROTEIN KINASE SLN1"/>
    <property type="match status" value="1"/>
</dbReference>
<dbReference type="NCBIfam" id="TIGR00229">
    <property type="entry name" value="sensory_box"/>
    <property type="match status" value="1"/>
</dbReference>
<evidence type="ECO:0000313" key="8">
    <source>
        <dbReference type="EMBL" id="KKL17445.1"/>
    </source>
</evidence>
<name>A0A0F9B727_9ZZZZ</name>
<dbReference type="InterPro" id="IPR036097">
    <property type="entry name" value="HisK_dim/P_sf"/>
</dbReference>
<feature type="transmembrane region" description="Helical" evidence="5">
    <location>
        <begin position="36"/>
        <end position="55"/>
    </location>
</feature>
<keyword evidence="3" id="KW-0808">Transferase</keyword>
<feature type="domain" description="PAS" evidence="6">
    <location>
        <begin position="105"/>
        <end position="141"/>
    </location>
</feature>
<keyword evidence="4" id="KW-0418">Kinase</keyword>